<dbReference type="EMBL" id="CP098755">
    <property type="protein sequence ID" value="USG65007.1"/>
    <property type="molecule type" value="Genomic_DNA"/>
</dbReference>
<dbReference type="Pfam" id="PF06808">
    <property type="entry name" value="DctM"/>
    <property type="match status" value="1"/>
</dbReference>
<protein>
    <submittedName>
        <fullName evidence="9">TRAP transporter large permease</fullName>
    </submittedName>
</protein>
<gene>
    <name evidence="9" type="ORF">NDK47_23250</name>
</gene>
<feature type="transmembrane region" description="Helical" evidence="7">
    <location>
        <begin position="396"/>
        <end position="420"/>
    </location>
</feature>
<feature type="transmembrane region" description="Helical" evidence="7">
    <location>
        <begin position="90"/>
        <end position="106"/>
    </location>
</feature>
<feature type="transmembrane region" description="Helical" evidence="7">
    <location>
        <begin position="173"/>
        <end position="193"/>
    </location>
</feature>
<dbReference type="PANTHER" id="PTHR33362:SF5">
    <property type="entry name" value="C4-DICARBOXYLATE TRAP TRANSPORTER LARGE PERMEASE PROTEIN DCTM"/>
    <property type="match status" value="1"/>
</dbReference>
<dbReference type="PANTHER" id="PTHR33362">
    <property type="entry name" value="SIALIC ACID TRAP TRANSPORTER PERMEASE PROTEIN SIAT-RELATED"/>
    <property type="match status" value="1"/>
</dbReference>
<feature type="domain" description="TRAP C4-dicarboxylate transport system permease DctM subunit" evidence="8">
    <location>
        <begin position="7"/>
        <end position="415"/>
    </location>
</feature>
<evidence type="ECO:0000256" key="3">
    <source>
        <dbReference type="ARBA" id="ARBA00022519"/>
    </source>
</evidence>
<dbReference type="NCBIfam" id="TIGR00786">
    <property type="entry name" value="dctM"/>
    <property type="match status" value="1"/>
</dbReference>
<keyword evidence="2" id="KW-1003">Cell membrane</keyword>
<keyword evidence="4 7" id="KW-0812">Transmembrane</keyword>
<organism evidence="9 10">
    <name type="scientific">Brevibacillus ruminantium</name>
    <dbReference type="NCBI Taxonomy" id="2950604"/>
    <lineage>
        <taxon>Bacteria</taxon>
        <taxon>Bacillati</taxon>
        <taxon>Bacillota</taxon>
        <taxon>Bacilli</taxon>
        <taxon>Bacillales</taxon>
        <taxon>Paenibacillaceae</taxon>
        <taxon>Brevibacillus</taxon>
    </lineage>
</organism>
<keyword evidence="6 7" id="KW-0472">Membrane</keyword>
<feature type="transmembrane region" description="Helical" evidence="7">
    <location>
        <begin position="368"/>
        <end position="384"/>
    </location>
</feature>
<comment type="subcellular location">
    <subcellularLocation>
        <location evidence="1">Cell inner membrane</location>
        <topology evidence="1">Multi-pass membrane protein</topology>
    </subcellularLocation>
</comment>
<feature type="transmembrane region" description="Helical" evidence="7">
    <location>
        <begin position="341"/>
        <end position="362"/>
    </location>
</feature>
<evidence type="ECO:0000256" key="2">
    <source>
        <dbReference type="ARBA" id="ARBA00022475"/>
    </source>
</evidence>
<keyword evidence="5 7" id="KW-1133">Transmembrane helix</keyword>
<dbReference type="InterPro" id="IPR010656">
    <property type="entry name" value="DctM"/>
</dbReference>
<feature type="transmembrane region" description="Helical" evidence="7">
    <location>
        <begin position="214"/>
        <end position="233"/>
    </location>
</feature>
<sequence length="421" mass="45595">MAVALLIILFIVLACLRVPIAISLGASSVIALWMIDFSIETVVQKMFSAIDSTTLMAIPGFILAGLIMAHGGISKYLIEALKVWIGHTKGGLAVVTVLACTVFSAISGSSPATAAAIGSIMIPAMVTAGYQKNYAMGLVATAGTLGILIPPSITLILYGMVTEQSTKKLFTAGIIPGLLLSLLLVITVTIVAYRKGYGGLPKVPLAERWKPTLMASWGLLFPVFILGSIYTGIVTPTEASFLSVAYALLVSLLVYRELTWSSFRKIMTESVNTTAMIFLIIASATIFGMFLTTEQIPHHFAEWIGEAGFHKWTFLILVCLLYFFLGMFLEATSILLITVPIFLPILTLLDINLIHFAIILVINMELAMITPPVGLNIFVISGIAKERVESVIKGVYLFYFVMLVCLALIIIFPEISLFLVK</sequence>
<feature type="transmembrane region" description="Helical" evidence="7">
    <location>
        <begin position="112"/>
        <end position="130"/>
    </location>
</feature>
<proteinExistence type="predicted"/>
<feature type="transmembrane region" description="Helical" evidence="7">
    <location>
        <begin position="55"/>
        <end position="78"/>
    </location>
</feature>
<feature type="transmembrane region" description="Helical" evidence="7">
    <location>
        <begin position="312"/>
        <end position="329"/>
    </location>
</feature>
<evidence type="ECO:0000256" key="7">
    <source>
        <dbReference type="SAM" id="Phobius"/>
    </source>
</evidence>
<keyword evidence="3" id="KW-0997">Cell inner membrane</keyword>
<feature type="transmembrane region" description="Helical" evidence="7">
    <location>
        <begin position="239"/>
        <end position="258"/>
    </location>
</feature>
<dbReference type="InterPro" id="IPR004681">
    <property type="entry name" value="TRAP_DctM"/>
</dbReference>
<dbReference type="Proteomes" id="UP001056500">
    <property type="component" value="Chromosome"/>
</dbReference>
<evidence type="ECO:0000256" key="6">
    <source>
        <dbReference type="ARBA" id="ARBA00023136"/>
    </source>
</evidence>
<evidence type="ECO:0000256" key="5">
    <source>
        <dbReference type="ARBA" id="ARBA00022989"/>
    </source>
</evidence>
<evidence type="ECO:0000256" key="4">
    <source>
        <dbReference type="ARBA" id="ARBA00022692"/>
    </source>
</evidence>
<evidence type="ECO:0000313" key="9">
    <source>
        <dbReference type="EMBL" id="USG65007.1"/>
    </source>
</evidence>
<feature type="transmembrane region" description="Helical" evidence="7">
    <location>
        <begin position="137"/>
        <end position="161"/>
    </location>
</feature>
<keyword evidence="10" id="KW-1185">Reference proteome</keyword>
<reference evidence="9" key="1">
    <citation type="submission" date="2022-06" db="EMBL/GenBank/DDBJ databases">
        <title>Genome sequencing of Brevibacillus sp. BB3-R1.</title>
        <authorList>
            <person name="Heo J."/>
            <person name="Lee D."/>
            <person name="Won M."/>
            <person name="Han B.-H."/>
            <person name="Hong S.-B."/>
            <person name="Kwon S.-W."/>
        </authorList>
    </citation>
    <scope>NUCLEOTIDE SEQUENCE</scope>
    <source>
        <strain evidence="9">BB3-R1</strain>
    </source>
</reference>
<evidence type="ECO:0000313" key="10">
    <source>
        <dbReference type="Proteomes" id="UP001056500"/>
    </source>
</evidence>
<evidence type="ECO:0000256" key="1">
    <source>
        <dbReference type="ARBA" id="ARBA00004429"/>
    </source>
</evidence>
<evidence type="ECO:0000259" key="8">
    <source>
        <dbReference type="Pfam" id="PF06808"/>
    </source>
</evidence>
<feature type="transmembrane region" description="Helical" evidence="7">
    <location>
        <begin position="270"/>
        <end position="292"/>
    </location>
</feature>
<name>A0ABY4WCV8_9BACL</name>
<dbReference type="RefSeq" id="WP_251872114.1">
    <property type="nucleotide sequence ID" value="NZ_CP098755.1"/>
</dbReference>
<accession>A0ABY4WCV8</accession>
<dbReference type="PIRSF" id="PIRSF006066">
    <property type="entry name" value="HI0050"/>
    <property type="match status" value="1"/>
</dbReference>